<dbReference type="Proteomes" id="UP000545037">
    <property type="component" value="Unassembled WGS sequence"/>
</dbReference>
<protein>
    <submittedName>
        <fullName evidence="2">Transcriptional regulator with XRE-family HTH domain</fullName>
    </submittedName>
</protein>
<dbReference type="Pfam" id="PF01381">
    <property type="entry name" value="HTH_3"/>
    <property type="match status" value="1"/>
</dbReference>
<organism evidence="2 3">
    <name type="scientific">Brevundimonas variabilis</name>
    <dbReference type="NCBI Taxonomy" id="74312"/>
    <lineage>
        <taxon>Bacteria</taxon>
        <taxon>Pseudomonadati</taxon>
        <taxon>Pseudomonadota</taxon>
        <taxon>Alphaproteobacteria</taxon>
        <taxon>Caulobacterales</taxon>
        <taxon>Caulobacteraceae</taxon>
        <taxon>Brevundimonas</taxon>
    </lineage>
</organism>
<dbReference type="InterPro" id="IPR010982">
    <property type="entry name" value="Lambda_DNA-bd_dom_sf"/>
</dbReference>
<dbReference type="SUPFAM" id="SSF47413">
    <property type="entry name" value="lambda repressor-like DNA-binding domains"/>
    <property type="match status" value="1"/>
</dbReference>
<dbReference type="InterPro" id="IPR001387">
    <property type="entry name" value="Cro/C1-type_HTH"/>
</dbReference>
<keyword evidence="3" id="KW-1185">Reference proteome</keyword>
<reference evidence="2 3" key="1">
    <citation type="submission" date="2020-08" db="EMBL/GenBank/DDBJ databases">
        <title>Genomic Encyclopedia of Type Strains, Phase IV (KMG-IV): sequencing the most valuable type-strain genomes for metagenomic binning, comparative biology and taxonomic classification.</title>
        <authorList>
            <person name="Goeker M."/>
        </authorList>
    </citation>
    <scope>NUCLEOTIDE SEQUENCE [LARGE SCALE GENOMIC DNA]</scope>
    <source>
        <strain evidence="2 3">DSM 4737</strain>
    </source>
</reference>
<evidence type="ECO:0000313" key="2">
    <source>
        <dbReference type="EMBL" id="MBB5745218.1"/>
    </source>
</evidence>
<gene>
    <name evidence="2" type="ORF">GGR13_000790</name>
</gene>
<sequence length="94" mass="10421">MSDEPTASDLLKAAIGERLMIWRLALRMSRESVARKADVSVDYVYRLEQGWEDPTVTTLHALALALETNLHELLEVSGEELGLAADNAAKMRPV</sequence>
<proteinExistence type="predicted"/>
<evidence type="ECO:0000259" key="1">
    <source>
        <dbReference type="PROSITE" id="PS50943"/>
    </source>
</evidence>
<dbReference type="Gene3D" id="1.10.260.40">
    <property type="entry name" value="lambda repressor-like DNA-binding domains"/>
    <property type="match status" value="1"/>
</dbReference>
<name>A0A7W9CGY1_9CAUL</name>
<dbReference type="AlphaFoldDB" id="A0A7W9CGY1"/>
<dbReference type="GO" id="GO:0003677">
    <property type="term" value="F:DNA binding"/>
    <property type="evidence" value="ECO:0007669"/>
    <property type="project" value="InterPro"/>
</dbReference>
<dbReference type="RefSeq" id="WP_183212311.1">
    <property type="nucleotide sequence ID" value="NZ_JACHOR010000001.1"/>
</dbReference>
<dbReference type="SMART" id="SM00530">
    <property type="entry name" value="HTH_XRE"/>
    <property type="match status" value="1"/>
</dbReference>
<evidence type="ECO:0000313" key="3">
    <source>
        <dbReference type="Proteomes" id="UP000545037"/>
    </source>
</evidence>
<feature type="domain" description="HTH cro/C1-type" evidence="1">
    <location>
        <begin position="22"/>
        <end position="73"/>
    </location>
</feature>
<comment type="caution">
    <text evidence="2">The sequence shown here is derived from an EMBL/GenBank/DDBJ whole genome shotgun (WGS) entry which is preliminary data.</text>
</comment>
<accession>A0A7W9CGY1</accession>
<dbReference type="CDD" id="cd00093">
    <property type="entry name" value="HTH_XRE"/>
    <property type="match status" value="1"/>
</dbReference>
<dbReference type="PROSITE" id="PS50943">
    <property type="entry name" value="HTH_CROC1"/>
    <property type="match status" value="1"/>
</dbReference>
<dbReference type="EMBL" id="JACHOR010000001">
    <property type="protein sequence ID" value="MBB5745218.1"/>
    <property type="molecule type" value="Genomic_DNA"/>
</dbReference>